<dbReference type="OrthoDB" id="5988181at2759"/>
<feature type="compositionally biased region" description="Basic and acidic residues" evidence="2">
    <location>
        <begin position="213"/>
        <end position="225"/>
    </location>
</feature>
<reference evidence="4 5" key="1">
    <citation type="journal article" date="2014" name="Nat. Commun.">
        <title>Klebsormidium flaccidum genome reveals primary factors for plant terrestrial adaptation.</title>
        <authorList>
            <person name="Hori K."/>
            <person name="Maruyama F."/>
            <person name="Fujisawa T."/>
            <person name="Togashi T."/>
            <person name="Yamamoto N."/>
            <person name="Seo M."/>
            <person name="Sato S."/>
            <person name="Yamada T."/>
            <person name="Mori H."/>
            <person name="Tajima N."/>
            <person name="Moriyama T."/>
            <person name="Ikeuchi M."/>
            <person name="Watanabe M."/>
            <person name="Wada H."/>
            <person name="Kobayashi K."/>
            <person name="Saito M."/>
            <person name="Masuda T."/>
            <person name="Sasaki-Sekimoto Y."/>
            <person name="Mashiguchi K."/>
            <person name="Awai K."/>
            <person name="Shimojima M."/>
            <person name="Masuda S."/>
            <person name="Iwai M."/>
            <person name="Nobusawa T."/>
            <person name="Narise T."/>
            <person name="Kondo S."/>
            <person name="Saito H."/>
            <person name="Sato R."/>
            <person name="Murakawa M."/>
            <person name="Ihara Y."/>
            <person name="Oshima-Yamada Y."/>
            <person name="Ohtaka K."/>
            <person name="Satoh M."/>
            <person name="Sonobe K."/>
            <person name="Ishii M."/>
            <person name="Ohtani R."/>
            <person name="Kanamori-Sato M."/>
            <person name="Honoki R."/>
            <person name="Miyazaki D."/>
            <person name="Mochizuki H."/>
            <person name="Umetsu J."/>
            <person name="Higashi K."/>
            <person name="Shibata D."/>
            <person name="Kamiya Y."/>
            <person name="Sato N."/>
            <person name="Nakamura Y."/>
            <person name="Tabata S."/>
            <person name="Ida S."/>
            <person name="Kurokawa K."/>
            <person name="Ohta H."/>
        </authorList>
    </citation>
    <scope>NUCLEOTIDE SEQUENCE [LARGE SCALE GENOMIC DNA]</scope>
    <source>
        <strain evidence="4 5">NIES-2285</strain>
    </source>
</reference>
<dbReference type="EMBL" id="DF237240">
    <property type="protein sequence ID" value="GAQ86481.1"/>
    <property type="molecule type" value="Genomic_DNA"/>
</dbReference>
<dbReference type="GO" id="GO:0006260">
    <property type="term" value="P:DNA replication"/>
    <property type="evidence" value="ECO:0007669"/>
    <property type="project" value="InterPro"/>
</dbReference>
<feature type="compositionally biased region" description="Pro residues" evidence="2">
    <location>
        <begin position="537"/>
        <end position="562"/>
    </location>
</feature>
<dbReference type="InterPro" id="IPR003450">
    <property type="entry name" value="Replication_origin-bd"/>
</dbReference>
<feature type="compositionally biased region" description="Polar residues" evidence="2">
    <location>
        <begin position="614"/>
        <end position="623"/>
    </location>
</feature>
<feature type="compositionally biased region" description="Low complexity" evidence="2">
    <location>
        <begin position="563"/>
        <end position="575"/>
    </location>
</feature>
<feature type="region of interest" description="Disordered" evidence="2">
    <location>
        <begin position="74"/>
        <end position="96"/>
    </location>
</feature>
<protein>
    <recommendedName>
        <fullName evidence="3">Replication origin-binding protein domain-containing protein</fullName>
    </recommendedName>
</protein>
<feature type="domain" description="Replication origin-binding protein" evidence="3">
    <location>
        <begin position="1049"/>
        <end position="1210"/>
    </location>
</feature>
<keyword evidence="1" id="KW-0945">Host-virus interaction</keyword>
<dbReference type="STRING" id="105231.A0A1Y1IBK4"/>
<feature type="compositionally biased region" description="Low complexity" evidence="2">
    <location>
        <begin position="497"/>
        <end position="512"/>
    </location>
</feature>
<evidence type="ECO:0000259" key="3">
    <source>
        <dbReference type="Pfam" id="PF02399"/>
    </source>
</evidence>
<evidence type="ECO:0000256" key="2">
    <source>
        <dbReference type="SAM" id="MobiDB-lite"/>
    </source>
</evidence>
<evidence type="ECO:0000313" key="4">
    <source>
        <dbReference type="EMBL" id="GAQ86481.1"/>
    </source>
</evidence>
<gene>
    <name evidence="4" type="ORF">KFL_002910190</name>
</gene>
<feature type="region of interest" description="Disordered" evidence="2">
    <location>
        <begin position="202"/>
        <end position="225"/>
    </location>
</feature>
<feature type="region of interest" description="Disordered" evidence="2">
    <location>
        <begin position="455"/>
        <end position="651"/>
    </location>
</feature>
<accession>A0A1Y1IBK4</accession>
<sequence>MLFVCRWLPTNSGVCGQQRRAPGFEQMAETTTPPQQESAASLFDGTPAAELLPSTLFMDRGADNLHWLRSDNVKTTHASPAATSQARPPAGGATRKARRAREELASYLFGDKVPHSYLCGECSNPATFAVRGSKEGSNLKYFCGVHREVTGCFKIEKTRTEWARDCGVYKLKAELARALDEESRLRCNRAKLLIMGGIESNPGWSSSNEASPEGERPSASEETHQHLTAAWPELRILVMEAGELEEDLDDSSERAAGSRRIRRRAMEERVVVDFFAERSQQREAWAAREEEMFGPPSSLEQHDSATDVPELEALATDDAEAEEQEPLGRHSPAPTAPDLFLVLVQSSPICNLLAVSKKAKANPVPMDEAAREAGRAAAAAHLQAVGALRPSRTQREGQAVHQTELGDFGGPPHAPAVGLVTDAPIQNVGALVDRLNAKRDAEEAAAREARLKRYRRARPLGAPRGAGNSLARTIQDPSPSSPLPPVILSSREEEEAAPSTAQTPPAAFSSPAVEDERAPPSPPADDPGSVFSLSQPHEPPSPARHPPSPPLADQPEEPPIIAPPLLENAQPEVVPSQPPAAAPSPFPTHQEQPPVDQALAADPPNQPRAAETSRPATAESSAELSPALPPTEPPAQLLGNPPQAASVEDSGPGWCKKLVEALRQRQANGRAIVVAEDVHQEGAKRYGSFKDVAALVAHRRSLGAFAHLYELIQDDACWRIYFDLDFSLPTEDPSDFERRLEAFHLVRDRVLTSVLTVPEGALRFQACEAHGPARPPKQEFKYSVHEVLEGFYLRGLEARRAFGKAFRCFLENPPDDLKPSIELLRKDGGSAYIWDGSVYGQHRCFRMLRSSKFGDRFRSLLPSEGSSEAIADHLVCLYSEAELAGSTRISADLLGEWASARREPPAPDRVGAFRQRALALDEASTSEGPGEDLSAQERAVLLARYQEDHAGAEIDRVVQERPGLFFVHFRAPQPTCCIAGRRHTSPGNQNPYLIYKRDEPRIARYQCFANSCRGECRVLPLDILTTLGWTEDYEENLGMRPYPAFKLAHVRKRTILISAKKGVGKSKAFMEWLVAMVKLNPGLSFVLIGANISLSRKYHQDLVDAGVEGVVLYLEAPPGPITASRAVVCINSIHRVRAKMDVVAMDEMDMVLTNLNSEVMSQRGRVLSCLEAAVAGAKVVIGMDANIDCARVMEYLFMARPDGVLHTIRNRGLYPAKRQATIRIFPPGSGLLDCIGAAVRDVLDRVARGTKVVCPSTSKRFVKHLEHDFNVENPPSESDRRGVFLHADKRSKADEEFFQKAMADPDTYLEADCVAFSPKLGPGVSKEKPYAEETVAFALNNLNGPAVETLLQQHARFRTVTNSTIYYKQAVSTAVDLPRSTEAVFQAIERDDKQIVKMLGDAAGFQFLRGSQGICDRSSASCVLYANNILAKVESYLEYVPKLKADLEKQGYEVTVEHVEPTDGVGSPPPEVPLGFDAEPELLTAEEWRAKYIISSEQYEILCERPEDLSPKEQLQEFLFEMVTKEYKVDPNRVDHDFYTRFCADEDEAKATREAHANYLRFREHRFDALVADLDRALGHANEEGVVQEYVQEMRDPANRVPFAVRVLAFLLECREEQLNHEAERWEVSEERVQAAYAEHIGPSKTRLKTIFNLYGFVQQTSRPSQAADGKVREKKAQKRNAVGNVLRAGLGIELHMGSRSGGKFKHPHVLTPAIWLSLHERYGWFNPETVAREECMIDPRR</sequence>
<dbReference type="GO" id="GO:0005524">
    <property type="term" value="F:ATP binding"/>
    <property type="evidence" value="ECO:0007669"/>
    <property type="project" value="InterPro"/>
</dbReference>
<dbReference type="Proteomes" id="UP000054558">
    <property type="component" value="Unassembled WGS sequence"/>
</dbReference>
<name>A0A1Y1IBK4_KLENI</name>
<dbReference type="PANTHER" id="PTHR13037">
    <property type="entry name" value="FORMIN"/>
    <property type="match status" value="1"/>
</dbReference>
<keyword evidence="5" id="KW-1185">Reference proteome</keyword>
<dbReference type="Pfam" id="PF02399">
    <property type="entry name" value="Herpes_ori_bp"/>
    <property type="match status" value="1"/>
</dbReference>
<proteinExistence type="predicted"/>
<feature type="compositionally biased region" description="Polar residues" evidence="2">
    <location>
        <begin position="75"/>
        <end position="85"/>
    </location>
</feature>
<evidence type="ECO:0000256" key="1">
    <source>
        <dbReference type="ARBA" id="ARBA00022581"/>
    </source>
</evidence>
<feature type="compositionally biased region" description="Pro residues" evidence="2">
    <location>
        <begin position="576"/>
        <end position="586"/>
    </location>
</feature>
<organism evidence="4 5">
    <name type="scientific">Klebsormidium nitens</name>
    <name type="common">Green alga</name>
    <name type="synonym">Ulothrix nitens</name>
    <dbReference type="NCBI Taxonomy" id="105231"/>
    <lineage>
        <taxon>Eukaryota</taxon>
        <taxon>Viridiplantae</taxon>
        <taxon>Streptophyta</taxon>
        <taxon>Klebsormidiophyceae</taxon>
        <taxon>Klebsormidiales</taxon>
        <taxon>Klebsormidiaceae</taxon>
        <taxon>Klebsormidium</taxon>
    </lineage>
</organism>
<dbReference type="PANTHER" id="PTHR13037:SF24">
    <property type="entry name" value="POLYCOMB PROTEIN PCL-RELATED"/>
    <property type="match status" value="1"/>
</dbReference>
<dbReference type="GO" id="GO:0003688">
    <property type="term" value="F:DNA replication origin binding"/>
    <property type="evidence" value="ECO:0007669"/>
    <property type="project" value="InterPro"/>
</dbReference>
<evidence type="ECO:0000313" key="5">
    <source>
        <dbReference type="Proteomes" id="UP000054558"/>
    </source>
</evidence>